<dbReference type="EMBL" id="JBIAPI010000002">
    <property type="protein sequence ID" value="MFF3224031.1"/>
    <property type="molecule type" value="Genomic_DNA"/>
</dbReference>
<reference evidence="2 3" key="1">
    <citation type="submission" date="2024-10" db="EMBL/GenBank/DDBJ databases">
        <title>The Natural Products Discovery Center: Release of the First 8490 Sequenced Strains for Exploring Actinobacteria Biosynthetic Diversity.</title>
        <authorList>
            <person name="Kalkreuter E."/>
            <person name="Kautsar S.A."/>
            <person name="Yang D."/>
            <person name="Bader C.D."/>
            <person name="Teijaro C.N."/>
            <person name="Fluegel L."/>
            <person name="Davis C.M."/>
            <person name="Simpson J.R."/>
            <person name="Lauterbach L."/>
            <person name="Steele A.D."/>
            <person name="Gui C."/>
            <person name="Meng S."/>
            <person name="Li G."/>
            <person name="Viehrig K."/>
            <person name="Ye F."/>
            <person name="Su P."/>
            <person name="Kiefer A.F."/>
            <person name="Nichols A."/>
            <person name="Cepeda A.J."/>
            <person name="Yan W."/>
            <person name="Fan B."/>
            <person name="Jiang Y."/>
            <person name="Adhikari A."/>
            <person name="Zheng C.-J."/>
            <person name="Schuster L."/>
            <person name="Cowan T.M."/>
            <person name="Smanski M.J."/>
            <person name="Chevrette M.G."/>
            <person name="De Carvalho L.P.S."/>
            <person name="Shen B."/>
        </authorList>
    </citation>
    <scope>NUCLEOTIDE SEQUENCE [LARGE SCALE GENOMIC DNA]</scope>
    <source>
        <strain evidence="2 3">NPDC003040</strain>
    </source>
</reference>
<dbReference type="RefSeq" id="WP_387717326.1">
    <property type="nucleotide sequence ID" value="NZ_JBIAPI010000002.1"/>
</dbReference>
<sequence>MSTEYERTVHSDRSATPSADIPMSEQEARSSSWQEGRENDWAAGESGRRSAEGTTDVTDAGRASTTADDAEHARTTDVDVEPEHVRTTEYDPDQSRTADYDAATTRAGTADTDTAHQSASDYDTTHSRTTDHDADTTQTGTADYDTAHQSTADHDARSASAATDADQVPATSAAENEQVTTPDETTSAGNAAEQGISLDNVGTPLFADTDLDRLRTQWREVQGAFVDSPRDAVTQADKIVADIIYQLTTAYAERKRVLEEHCAGLQDGDTEELRQALRGYRGFFRRLLVIES</sequence>
<evidence type="ECO:0000256" key="1">
    <source>
        <dbReference type="SAM" id="MobiDB-lite"/>
    </source>
</evidence>
<name>A0ABW6QS35_9NOCA</name>
<feature type="region of interest" description="Disordered" evidence="1">
    <location>
        <begin position="1"/>
        <end position="196"/>
    </location>
</feature>
<proteinExistence type="predicted"/>
<organism evidence="2 3">
    <name type="scientific">Nocardia suismassiliense</name>
    <dbReference type="NCBI Taxonomy" id="2077092"/>
    <lineage>
        <taxon>Bacteria</taxon>
        <taxon>Bacillati</taxon>
        <taxon>Actinomycetota</taxon>
        <taxon>Actinomycetes</taxon>
        <taxon>Mycobacteriales</taxon>
        <taxon>Nocardiaceae</taxon>
        <taxon>Nocardia</taxon>
    </lineage>
</organism>
<feature type="compositionally biased region" description="Polar residues" evidence="1">
    <location>
        <begin position="169"/>
        <end position="189"/>
    </location>
</feature>
<feature type="compositionally biased region" description="Basic and acidic residues" evidence="1">
    <location>
        <begin position="69"/>
        <end position="99"/>
    </location>
</feature>
<feature type="compositionally biased region" description="Basic and acidic residues" evidence="1">
    <location>
        <begin position="123"/>
        <end position="135"/>
    </location>
</feature>
<protein>
    <submittedName>
        <fullName evidence="2">Uncharacterized protein</fullName>
    </submittedName>
</protein>
<feature type="compositionally biased region" description="Basic and acidic residues" evidence="1">
    <location>
        <begin position="1"/>
        <end position="13"/>
    </location>
</feature>
<keyword evidence="3" id="KW-1185">Reference proteome</keyword>
<feature type="compositionally biased region" description="Basic and acidic residues" evidence="1">
    <location>
        <begin position="35"/>
        <end position="51"/>
    </location>
</feature>
<evidence type="ECO:0000313" key="3">
    <source>
        <dbReference type="Proteomes" id="UP001601948"/>
    </source>
</evidence>
<comment type="caution">
    <text evidence="2">The sequence shown here is derived from an EMBL/GenBank/DDBJ whole genome shotgun (WGS) entry which is preliminary data.</text>
</comment>
<feature type="compositionally biased region" description="Low complexity" evidence="1">
    <location>
        <begin position="100"/>
        <end position="112"/>
    </location>
</feature>
<dbReference type="Proteomes" id="UP001601948">
    <property type="component" value="Unassembled WGS sequence"/>
</dbReference>
<accession>A0ABW6QS35</accession>
<evidence type="ECO:0000313" key="2">
    <source>
        <dbReference type="EMBL" id="MFF3224031.1"/>
    </source>
</evidence>
<gene>
    <name evidence="2" type="ORF">ACFYV7_14655</name>
</gene>
<feature type="compositionally biased region" description="Polar residues" evidence="1">
    <location>
        <begin position="52"/>
        <end position="67"/>
    </location>
</feature>